<dbReference type="PANTHER" id="PTHR30629:SF2">
    <property type="entry name" value="PROPHAGE INTEGRASE INTS-RELATED"/>
    <property type="match status" value="1"/>
</dbReference>
<evidence type="ECO:0000259" key="3">
    <source>
        <dbReference type="Pfam" id="PF13356"/>
    </source>
</evidence>
<dbReference type="PANTHER" id="PTHR30629">
    <property type="entry name" value="PROPHAGE INTEGRASE"/>
    <property type="match status" value="1"/>
</dbReference>
<evidence type="ECO:0000313" key="5">
    <source>
        <dbReference type="Proteomes" id="UP000014672"/>
    </source>
</evidence>
<comment type="similarity">
    <text evidence="1">Belongs to the 'phage' integrase family.</text>
</comment>
<evidence type="ECO:0000313" key="4">
    <source>
        <dbReference type="EMBL" id="AGO16213.1"/>
    </source>
</evidence>
<dbReference type="Proteomes" id="UP000014672">
    <property type="component" value="Chromosome"/>
</dbReference>
<protein>
    <submittedName>
        <fullName evidence="4">Phage integrase family site-specific recombinase</fullName>
    </submittedName>
</protein>
<evidence type="ECO:0000256" key="1">
    <source>
        <dbReference type="ARBA" id="ARBA00008857"/>
    </source>
</evidence>
<keyword evidence="2" id="KW-0229">DNA integration</keyword>
<dbReference type="InterPro" id="IPR050808">
    <property type="entry name" value="Phage_Integrase"/>
</dbReference>
<dbReference type="EMBL" id="CP005384">
    <property type="protein sequence ID" value="AGO16213.1"/>
    <property type="molecule type" value="Genomic_DNA"/>
</dbReference>
<dbReference type="Gene3D" id="3.30.160.390">
    <property type="entry name" value="Integrase, DNA-binding domain"/>
    <property type="match status" value="1"/>
</dbReference>
<dbReference type="AlphaFoldDB" id="A0A806J370"/>
<gene>
    <name evidence="4" type="ORF">K756_05065</name>
</gene>
<evidence type="ECO:0000256" key="2">
    <source>
        <dbReference type="ARBA" id="ARBA00022908"/>
    </source>
</evidence>
<organism evidence="4 5">
    <name type="scientific">Glaesserella parasuis ZJ0906</name>
    <dbReference type="NCBI Taxonomy" id="1322346"/>
    <lineage>
        <taxon>Bacteria</taxon>
        <taxon>Pseudomonadati</taxon>
        <taxon>Pseudomonadota</taxon>
        <taxon>Gammaproteobacteria</taxon>
        <taxon>Pasteurellales</taxon>
        <taxon>Pasteurellaceae</taxon>
        <taxon>Glaesserella</taxon>
    </lineage>
</organism>
<sequence>MLTDSKIKSLKAKDKAYKVADRDGLYVVVSPAGTVTFRYDYRINGRRETLTIGKYGKDGISLVEAREKLMMARKMVSDGISPATEKRKKKNQIKSANNFEAFALKYIAETDFAESTRALRLATYEREIKKYFGYKLMTEISTEEIRGHCQIIGDNL</sequence>
<name>A0A806J370_GLAPU</name>
<feature type="domain" description="Integrase DNA-binding" evidence="3">
    <location>
        <begin position="2"/>
        <end position="89"/>
    </location>
</feature>
<reference evidence="4 5" key="1">
    <citation type="journal article" date="2013" name="PLoS ONE">
        <title>Complete Genome Analysis of a Haemophilus parasuis Serovar 12 Strain from China.</title>
        <authorList>
            <person name="Li Y."/>
            <person name="Kwok A.H."/>
            <person name="Jiang J."/>
            <person name="Zou Y."/>
            <person name="Zheng F."/>
            <person name="Chen P."/>
            <person name="Hou C."/>
            <person name="Leung F.C."/>
            <person name="Jiang P."/>
        </authorList>
    </citation>
    <scope>NUCLEOTIDE SEQUENCE [LARGE SCALE GENOMIC DNA]</scope>
    <source>
        <strain evidence="4 5">ZJ0906</strain>
    </source>
</reference>
<dbReference type="KEGG" id="hpaz:K756_05065"/>
<dbReference type="Pfam" id="PF13356">
    <property type="entry name" value="Arm-DNA-bind_3"/>
    <property type="match status" value="1"/>
</dbReference>
<dbReference type="GO" id="GO:0015074">
    <property type="term" value="P:DNA integration"/>
    <property type="evidence" value="ECO:0007669"/>
    <property type="project" value="UniProtKB-KW"/>
</dbReference>
<proteinExistence type="inferred from homology"/>
<accession>A0A806J370</accession>
<dbReference type="InterPro" id="IPR025166">
    <property type="entry name" value="Integrase_DNA_bind_dom"/>
</dbReference>
<dbReference type="InterPro" id="IPR038488">
    <property type="entry name" value="Integrase_DNA-bd_sf"/>
</dbReference>